<feature type="domain" description="PucR C-terminal helix-turn-helix" evidence="1">
    <location>
        <begin position="279"/>
        <end position="334"/>
    </location>
</feature>
<accession>A0ABR9MGF7</accession>
<dbReference type="Proteomes" id="UP000633509">
    <property type="component" value="Unassembled WGS sequence"/>
</dbReference>
<dbReference type="InterPro" id="IPR051448">
    <property type="entry name" value="CdaR-like_regulators"/>
</dbReference>
<dbReference type="Gene3D" id="1.10.10.2840">
    <property type="entry name" value="PucR C-terminal helix-turn-helix domain"/>
    <property type="match status" value="1"/>
</dbReference>
<organism evidence="2 3">
    <name type="scientific">Nonomuraea angiospora</name>
    <dbReference type="NCBI Taxonomy" id="46172"/>
    <lineage>
        <taxon>Bacteria</taxon>
        <taxon>Bacillati</taxon>
        <taxon>Actinomycetota</taxon>
        <taxon>Actinomycetes</taxon>
        <taxon>Streptosporangiales</taxon>
        <taxon>Streptosporangiaceae</taxon>
        <taxon>Nonomuraea</taxon>
    </lineage>
</organism>
<dbReference type="PANTHER" id="PTHR33744:SF1">
    <property type="entry name" value="DNA-BINDING TRANSCRIPTIONAL ACTIVATOR ADER"/>
    <property type="match status" value="1"/>
</dbReference>
<evidence type="ECO:0000313" key="2">
    <source>
        <dbReference type="EMBL" id="MBE1592006.1"/>
    </source>
</evidence>
<proteinExistence type="predicted"/>
<dbReference type="EMBL" id="JADBEK010000001">
    <property type="protein sequence ID" value="MBE1592006.1"/>
    <property type="molecule type" value="Genomic_DNA"/>
</dbReference>
<comment type="caution">
    <text evidence="2">The sequence shown here is derived from an EMBL/GenBank/DDBJ whole genome shotgun (WGS) entry which is preliminary data.</text>
</comment>
<reference evidence="2 3" key="1">
    <citation type="submission" date="2020-10" db="EMBL/GenBank/DDBJ databases">
        <title>Sequencing the genomes of 1000 actinobacteria strains.</title>
        <authorList>
            <person name="Klenk H.-P."/>
        </authorList>
    </citation>
    <scope>NUCLEOTIDE SEQUENCE [LARGE SCALE GENOMIC DNA]</scope>
    <source>
        <strain evidence="2 3">DSM 43173</strain>
    </source>
</reference>
<dbReference type="Pfam" id="PF13556">
    <property type="entry name" value="HTH_30"/>
    <property type="match status" value="1"/>
</dbReference>
<dbReference type="InterPro" id="IPR025736">
    <property type="entry name" value="PucR_C-HTH_dom"/>
</dbReference>
<protein>
    <recommendedName>
        <fullName evidence="1">PucR C-terminal helix-turn-helix domain-containing protein</fullName>
    </recommendedName>
</protein>
<dbReference type="RefSeq" id="WP_192791620.1">
    <property type="nucleotide sequence ID" value="NZ_JADBEK010000001.1"/>
</dbReference>
<evidence type="ECO:0000313" key="3">
    <source>
        <dbReference type="Proteomes" id="UP000633509"/>
    </source>
</evidence>
<gene>
    <name evidence="2" type="ORF">H4W80_010264</name>
</gene>
<name>A0ABR9MGF7_9ACTN</name>
<dbReference type="InterPro" id="IPR042070">
    <property type="entry name" value="PucR_C-HTH_sf"/>
</dbReference>
<sequence>MKHLLLRLSELDAHAGDELRVISFFDVLLQNGTDLDRLLLEAARLAECPVGVSVPGLGVHRRVSAGGGALDGPADPGAKRHELVNGGEVWIERRGQAYPIDAMLLERFAIACAAVLGRREPAPAFGDPALVELVLGTAVDEAGRSRALKLLGLRPDRPVQVFAVAGDASGLGGRVARLGQVYGVIVSGPPWPDAHASTSSAVGVSPRVPPASAARAWHMARTALRFAGPGELWGRVVHWDRLGGFALLAEHLPYEAIGASPDVAALERLAQGANGDSVLATLDVFAASDSIRQTASRLYIHRSSVAARLARAESELGFPVQPAEGRARLALALTLRRLGEHPSTAEAPRGA</sequence>
<dbReference type="PANTHER" id="PTHR33744">
    <property type="entry name" value="CARBOHYDRATE DIACID REGULATOR"/>
    <property type="match status" value="1"/>
</dbReference>
<keyword evidence="3" id="KW-1185">Reference proteome</keyword>
<evidence type="ECO:0000259" key="1">
    <source>
        <dbReference type="Pfam" id="PF13556"/>
    </source>
</evidence>